<keyword evidence="1" id="KW-0677">Repeat</keyword>
<dbReference type="InterPro" id="IPR056125">
    <property type="entry name" value="DUF7708"/>
</dbReference>
<proteinExistence type="predicted"/>
<evidence type="ECO:0008006" key="6">
    <source>
        <dbReference type="Google" id="ProtNLM"/>
    </source>
</evidence>
<protein>
    <recommendedName>
        <fullName evidence="6">NACHT domain-containing protein</fullName>
    </recommendedName>
</protein>
<keyword evidence="5" id="KW-1185">Reference proteome</keyword>
<dbReference type="AlphaFoldDB" id="A0A9P4QS07"/>
<organism evidence="4 5">
    <name type="scientific">Polyplosphaeria fusca</name>
    <dbReference type="NCBI Taxonomy" id="682080"/>
    <lineage>
        <taxon>Eukaryota</taxon>
        <taxon>Fungi</taxon>
        <taxon>Dikarya</taxon>
        <taxon>Ascomycota</taxon>
        <taxon>Pezizomycotina</taxon>
        <taxon>Dothideomycetes</taxon>
        <taxon>Pleosporomycetidae</taxon>
        <taxon>Pleosporales</taxon>
        <taxon>Tetraplosphaeriaceae</taxon>
        <taxon>Polyplosphaeria</taxon>
    </lineage>
</organism>
<gene>
    <name evidence="4" type="ORF">EJ04DRAFT_580377</name>
</gene>
<dbReference type="Gene3D" id="3.40.50.300">
    <property type="entry name" value="P-loop containing nucleotide triphosphate hydrolases"/>
    <property type="match status" value="1"/>
</dbReference>
<comment type="caution">
    <text evidence="4">The sequence shown here is derived from an EMBL/GenBank/DDBJ whole genome shotgun (WGS) entry which is preliminary data.</text>
</comment>
<dbReference type="OrthoDB" id="21416at2759"/>
<reference evidence="4" key="1">
    <citation type="journal article" date="2020" name="Stud. Mycol.">
        <title>101 Dothideomycetes genomes: a test case for predicting lifestyles and emergence of pathogens.</title>
        <authorList>
            <person name="Haridas S."/>
            <person name="Albert R."/>
            <person name="Binder M."/>
            <person name="Bloem J."/>
            <person name="Labutti K."/>
            <person name="Salamov A."/>
            <person name="Andreopoulos B."/>
            <person name="Baker S."/>
            <person name="Barry K."/>
            <person name="Bills G."/>
            <person name="Bluhm B."/>
            <person name="Cannon C."/>
            <person name="Castanera R."/>
            <person name="Culley D."/>
            <person name="Daum C."/>
            <person name="Ezra D."/>
            <person name="Gonzalez J."/>
            <person name="Henrissat B."/>
            <person name="Kuo A."/>
            <person name="Liang C."/>
            <person name="Lipzen A."/>
            <person name="Lutzoni F."/>
            <person name="Magnuson J."/>
            <person name="Mondo S."/>
            <person name="Nolan M."/>
            <person name="Ohm R."/>
            <person name="Pangilinan J."/>
            <person name="Park H.-J."/>
            <person name="Ramirez L."/>
            <person name="Alfaro M."/>
            <person name="Sun H."/>
            <person name="Tritt A."/>
            <person name="Yoshinaga Y."/>
            <person name="Zwiers L.-H."/>
            <person name="Turgeon B."/>
            <person name="Goodwin S."/>
            <person name="Spatafora J."/>
            <person name="Crous P."/>
            <person name="Grigoriev I."/>
        </authorList>
    </citation>
    <scope>NUCLEOTIDE SEQUENCE</scope>
    <source>
        <strain evidence="4">CBS 125425</strain>
    </source>
</reference>
<dbReference type="SUPFAM" id="SSF52540">
    <property type="entry name" value="P-loop containing nucleoside triphosphate hydrolases"/>
    <property type="match status" value="1"/>
</dbReference>
<dbReference type="Proteomes" id="UP000799444">
    <property type="component" value="Unassembled WGS sequence"/>
</dbReference>
<dbReference type="Pfam" id="PF24883">
    <property type="entry name" value="NPHP3_N"/>
    <property type="match status" value="1"/>
</dbReference>
<dbReference type="PANTHER" id="PTHR10039:SF17">
    <property type="entry name" value="FUNGAL STAND N-TERMINAL GOODBYE DOMAIN-CONTAINING PROTEIN-RELATED"/>
    <property type="match status" value="1"/>
</dbReference>
<evidence type="ECO:0000259" key="3">
    <source>
        <dbReference type="Pfam" id="PF24883"/>
    </source>
</evidence>
<dbReference type="EMBL" id="ML996235">
    <property type="protein sequence ID" value="KAF2729772.1"/>
    <property type="molecule type" value="Genomic_DNA"/>
</dbReference>
<evidence type="ECO:0000313" key="4">
    <source>
        <dbReference type="EMBL" id="KAF2729772.1"/>
    </source>
</evidence>
<feature type="domain" description="DUF7708" evidence="2">
    <location>
        <begin position="75"/>
        <end position="185"/>
    </location>
</feature>
<dbReference type="InterPro" id="IPR027417">
    <property type="entry name" value="P-loop_NTPase"/>
</dbReference>
<sequence length="496" mass="55938">MDGRRDLTTSLSLWEKAFDDLNEHDKKELQIGPGSGTTDIDIVVTIVQSKRDECVKEQWVLYTNTQGDSVLVRDVINKVSDWIVIFREVGDNVVQYDPGHAALSWAAVRLLLQLTVNDCQTFGAMLESIETVASIVARYAALESRVLIHDSVLTKQLSAALVLLYAASLSFLAHARRYFADSSLTLKNTINTTKTYVGEPLLAIEKREGEVFKLVMLVQNEIAGSRLEDILSTIKQNMTSLKASTEARRNRLVTLINGIDTRNNYESALQYHHDGTCDWALRLQEFHDWKSQAATGNSLLWIHGPAGFGKTFMSVWIVLYLKQSMQIALAYFFCVADNQATRDPYAILRSWLVQILEQDDAVVRLMSSLFTTGDKEQTLTYRELWDLFVAVGDAIPGIGFVVDGFDECTAIDGGAQYHRNKSRNHFLLSLLKSLAKTRSRVLVVSRDVHNIFEKYSYRITAEDTTADVRSFSEFMVNEKLPKKKIESRQKIADQAA</sequence>
<accession>A0A9P4QS07</accession>
<evidence type="ECO:0000313" key="5">
    <source>
        <dbReference type="Proteomes" id="UP000799444"/>
    </source>
</evidence>
<dbReference type="PANTHER" id="PTHR10039">
    <property type="entry name" value="AMELOGENIN"/>
    <property type="match status" value="1"/>
</dbReference>
<evidence type="ECO:0000256" key="1">
    <source>
        <dbReference type="ARBA" id="ARBA00022737"/>
    </source>
</evidence>
<dbReference type="Pfam" id="PF24809">
    <property type="entry name" value="DUF7708"/>
    <property type="match status" value="1"/>
</dbReference>
<evidence type="ECO:0000259" key="2">
    <source>
        <dbReference type="Pfam" id="PF24809"/>
    </source>
</evidence>
<feature type="domain" description="Nephrocystin 3-like N-terminal" evidence="3">
    <location>
        <begin position="275"/>
        <end position="446"/>
    </location>
</feature>
<name>A0A9P4QS07_9PLEO</name>
<dbReference type="InterPro" id="IPR056884">
    <property type="entry name" value="NPHP3-like_N"/>
</dbReference>